<name>A0A3P6QXK3_ANISI</name>
<dbReference type="AlphaFoldDB" id="A0A3P6QXK3"/>
<accession>A0A3P6QXK3</accession>
<organism evidence="1 2">
    <name type="scientific">Anisakis simplex</name>
    <name type="common">Herring worm</name>
    <dbReference type="NCBI Taxonomy" id="6269"/>
    <lineage>
        <taxon>Eukaryota</taxon>
        <taxon>Metazoa</taxon>
        <taxon>Ecdysozoa</taxon>
        <taxon>Nematoda</taxon>
        <taxon>Chromadorea</taxon>
        <taxon>Rhabditida</taxon>
        <taxon>Spirurina</taxon>
        <taxon>Ascaridomorpha</taxon>
        <taxon>Ascaridoidea</taxon>
        <taxon>Anisakidae</taxon>
        <taxon>Anisakis</taxon>
        <taxon>Anisakis simplex complex</taxon>
    </lineage>
</organism>
<keyword evidence="2" id="KW-1185">Reference proteome</keyword>
<gene>
    <name evidence="1" type="ORF">ASIM_LOCUS12511</name>
</gene>
<protein>
    <submittedName>
        <fullName evidence="1">Uncharacterized protein</fullName>
    </submittedName>
</protein>
<dbReference type="Proteomes" id="UP000267096">
    <property type="component" value="Unassembled WGS sequence"/>
</dbReference>
<reference evidence="1 2" key="1">
    <citation type="submission" date="2018-11" db="EMBL/GenBank/DDBJ databases">
        <authorList>
            <consortium name="Pathogen Informatics"/>
        </authorList>
    </citation>
    <scope>NUCLEOTIDE SEQUENCE [LARGE SCALE GENOMIC DNA]</scope>
</reference>
<evidence type="ECO:0000313" key="1">
    <source>
        <dbReference type="EMBL" id="VDK47543.1"/>
    </source>
</evidence>
<dbReference type="OrthoDB" id="5789870at2759"/>
<evidence type="ECO:0000313" key="2">
    <source>
        <dbReference type="Proteomes" id="UP000267096"/>
    </source>
</evidence>
<sequence length="70" mass="7920">MQCRYARCSVCIAESFYPHCLFCFADSTSEAVFCPAVEACSCPWKAGFGIWESCRNKISKLCNGEWIHLN</sequence>
<proteinExistence type="predicted"/>
<dbReference type="EMBL" id="UYRR01031202">
    <property type="protein sequence ID" value="VDK47543.1"/>
    <property type="molecule type" value="Genomic_DNA"/>
</dbReference>